<evidence type="ECO:0008006" key="3">
    <source>
        <dbReference type="Google" id="ProtNLM"/>
    </source>
</evidence>
<accession>A0ABQ8S378</accession>
<name>A0ABQ8S378_PERAM</name>
<reference evidence="1 2" key="1">
    <citation type="journal article" date="2022" name="Allergy">
        <title>Genome assembly and annotation of Periplaneta americana reveal a comprehensive cockroach allergen profile.</title>
        <authorList>
            <person name="Wang L."/>
            <person name="Xiong Q."/>
            <person name="Saelim N."/>
            <person name="Wang L."/>
            <person name="Nong W."/>
            <person name="Wan A.T."/>
            <person name="Shi M."/>
            <person name="Liu X."/>
            <person name="Cao Q."/>
            <person name="Hui J.H.L."/>
            <person name="Sookrung N."/>
            <person name="Leung T.F."/>
            <person name="Tungtrongchitr A."/>
            <person name="Tsui S.K.W."/>
        </authorList>
    </citation>
    <scope>NUCLEOTIDE SEQUENCE [LARGE SCALE GENOMIC DNA]</scope>
    <source>
        <strain evidence="1">PWHHKU_190912</strain>
    </source>
</reference>
<sequence>MAGLCEGGNEPSGSLKAICKLKSEARRKEKGYYSALITRHLINDEVRLKEFFRLTRYQFHQVLNLIQDDIQSQPCNRVRKPITSFEKLAITLRFFATGESYRSLMFGFRISHSYISVFVPQVLDVICKKLTSVYLPPTSTINFEVKGEEFWKKWNFPNLIAAIDGKHVGIMCPDKSGSLDFNYKSFFFIVLLALVDPNYKFLVVDRSMMEVYRRKRAVFAYLVYKNYLKRTERRFWEHPLVAKRFLQVRKCLISLLLNATKFRHSLMSLGRVFHRRESEIVYDDEYDDDLVFASIRLFCVRVKRL</sequence>
<protein>
    <recommendedName>
        <fullName evidence="3">DDE Tnp4 domain-containing protein</fullName>
    </recommendedName>
</protein>
<evidence type="ECO:0000313" key="1">
    <source>
        <dbReference type="EMBL" id="KAJ4428469.1"/>
    </source>
</evidence>
<organism evidence="1 2">
    <name type="scientific">Periplaneta americana</name>
    <name type="common">American cockroach</name>
    <name type="synonym">Blatta americana</name>
    <dbReference type="NCBI Taxonomy" id="6978"/>
    <lineage>
        <taxon>Eukaryota</taxon>
        <taxon>Metazoa</taxon>
        <taxon>Ecdysozoa</taxon>
        <taxon>Arthropoda</taxon>
        <taxon>Hexapoda</taxon>
        <taxon>Insecta</taxon>
        <taxon>Pterygota</taxon>
        <taxon>Neoptera</taxon>
        <taxon>Polyneoptera</taxon>
        <taxon>Dictyoptera</taxon>
        <taxon>Blattodea</taxon>
        <taxon>Blattoidea</taxon>
        <taxon>Blattidae</taxon>
        <taxon>Blattinae</taxon>
        <taxon>Periplaneta</taxon>
    </lineage>
</organism>
<evidence type="ECO:0000313" key="2">
    <source>
        <dbReference type="Proteomes" id="UP001148838"/>
    </source>
</evidence>
<dbReference type="EMBL" id="JAJSOF020000037">
    <property type="protein sequence ID" value="KAJ4428469.1"/>
    <property type="molecule type" value="Genomic_DNA"/>
</dbReference>
<gene>
    <name evidence="1" type="ORF">ANN_24506</name>
</gene>
<dbReference type="Proteomes" id="UP001148838">
    <property type="component" value="Unassembled WGS sequence"/>
</dbReference>
<keyword evidence="2" id="KW-1185">Reference proteome</keyword>
<comment type="caution">
    <text evidence="1">The sequence shown here is derived from an EMBL/GenBank/DDBJ whole genome shotgun (WGS) entry which is preliminary data.</text>
</comment>
<proteinExistence type="predicted"/>